<dbReference type="AlphaFoldDB" id="A0A6V7Q2M5"/>
<feature type="compositionally biased region" description="Basic residues" evidence="6">
    <location>
        <begin position="134"/>
        <end position="145"/>
    </location>
</feature>
<keyword evidence="2" id="KW-0812">Transmembrane</keyword>
<evidence type="ECO:0000256" key="3">
    <source>
        <dbReference type="ARBA" id="ARBA00022989"/>
    </source>
</evidence>
<organism evidence="7">
    <name type="scientific">Ananas comosus var. bracteatus</name>
    <name type="common">red pineapple</name>
    <dbReference type="NCBI Taxonomy" id="296719"/>
    <lineage>
        <taxon>Eukaryota</taxon>
        <taxon>Viridiplantae</taxon>
        <taxon>Streptophyta</taxon>
        <taxon>Embryophyta</taxon>
        <taxon>Tracheophyta</taxon>
        <taxon>Spermatophyta</taxon>
        <taxon>Magnoliopsida</taxon>
        <taxon>Liliopsida</taxon>
        <taxon>Poales</taxon>
        <taxon>Bromeliaceae</taxon>
        <taxon>Bromelioideae</taxon>
        <taxon>Ananas</taxon>
    </lineage>
</organism>
<evidence type="ECO:0000256" key="1">
    <source>
        <dbReference type="ARBA" id="ARBA00004167"/>
    </source>
</evidence>
<dbReference type="GO" id="GO:0016020">
    <property type="term" value="C:membrane"/>
    <property type="evidence" value="ECO:0007669"/>
    <property type="project" value="UniProtKB-SubCell"/>
</dbReference>
<comment type="subcellular location">
    <subcellularLocation>
        <location evidence="1">Membrane</location>
        <topology evidence="1">Single-pass membrane protein</topology>
    </subcellularLocation>
</comment>
<accession>A0A6V7Q2M5</accession>
<feature type="region of interest" description="Disordered" evidence="6">
    <location>
        <begin position="123"/>
        <end position="145"/>
    </location>
</feature>
<dbReference type="InterPro" id="IPR008511">
    <property type="entry name" value="ROH1-like"/>
</dbReference>
<proteinExistence type="inferred from homology"/>
<dbReference type="PANTHER" id="PTHR31509">
    <property type="entry name" value="BPS1-LIKE PROTEIN"/>
    <property type="match status" value="1"/>
</dbReference>
<comment type="similarity">
    <text evidence="5">Belongs to the ROH1 family.</text>
</comment>
<evidence type="ECO:0000313" key="7">
    <source>
        <dbReference type="EMBL" id="CAD1837135.1"/>
    </source>
</evidence>
<sequence>MSRCSSSPFGSIGGSILSLPAIRYPVIRSPHPPTPRFPSSGGGEVEAFQRHVAKLLLDLAGMTGAEATLPPPLDRLLADFFDRAVKVLDVCNTVRDSVDQIRQWQKLLDIVLVALTTAASPEADRGPIGEGSIRRARKARAPRPL</sequence>
<name>A0A6V7Q2M5_ANACO</name>
<dbReference type="EMBL" id="LR862131">
    <property type="protein sequence ID" value="CAD1837135.1"/>
    <property type="molecule type" value="Genomic_DNA"/>
</dbReference>
<evidence type="ECO:0000256" key="5">
    <source>
        <dbReference type="ARBA" id="ARBA00035114"/>
    </source>
</evidence>
<reference evidence="7" key="1">
    <citation type="submission" date="2020-07" db="EMBL/GenBank/DDBJ databases">
        <authorList>
            <person name="Lin J."/>
        </authorList>
    </citation>
    <scope>NUCLEOTIDE SEQUENCE</scope>
</reference>
<gene>
    <name evidence="7" type="ORF">CB5_LOCUS20346</name>
</gene>
<keyword evidence="4" id="KW-0472">Membrane</keyword>
<evidence type="ECO:0000256" key="2">
    <source>
        <dbReference type="ARBA" id="ARBA00022692"/>
    </source>
</evidence>
<evidence type="ECO:0000256" key="4">
    <source>
        <dbReference type="ARBA" id="ARBA00023136"/>
    </source>
</evidence>
<keyword evidence="3" id="KW-1133">Transmembrane helix</keyword>
<evidence type="ECO:0000256" key="6">
    <source>
        <dbReference type="SAM" id="MobiDB-lite"/>
    </source>
</evidence>
<protein>
    <submittedName>
        <fullName evidence="7">Uncharacterized protein</fullName>
    </submittedName>
</protein>
<dbReference type="Pfam" id="PF05633">
    <property type="entry name" value="ROH1-like"/>
    <property type="match status" value="1"/>
</dbReference>